<evidence type="ECO:0000256" key="3">
    <source>
        <dbReference type="ARBA" id="ARBA00022634"/>
    </source>
</evidence>
<organism evidence="7 8">
    <name type="scientific">Harryflintia acetispora</name>
    <dbReference type="NCBI Taxonomy" id="1849041"/>
    <lineage>
        <taxon>Bacteria</taxon>
        <taxon>Bacillati</taxon>
        <taxon>Bacillota</taxon>
        <taxon>Clostridia</taxon>
        <taxon>Eubacteriales</taxon>
        <taxon>Oscillospiraceae</taxon>
        <taxon>Harryflintia</taxon>
    </lineage>
</organism>
<reference evidence="7 8" key="1">
    <citation type="submission" date="2019-03" db="EMBL/GenBank/DDBJ databases">
        <title>Genomic Encyclopedia of Type Strains, Phase IV (KMG-IV): sequencing the most valuable type-strain genomes for metagenomic binning, comparative biology and taxonomic classification.</title>
        <authorList>
            <person name="Goeker M."/>
        </authorList>
    </citation>
    <scope>NUCLEOTIDE SEQUENCE [LARGE SCALE GENOMIC DNA]</scope>
    <source>
        <strain evidence="7 8">DSM 100433</strain>
    </source>
</reference>
<evidence type="ECO:0000256" key="2">
    <source>
        <dbReference type="ARBA" id="ARBA00012274"/>
    </source>
</evidence>
<proteinExistence type="inferred from homology"/>
<keyword evidence="8" id="KW-1185">Reference proteome</keyword>
<protein>
    <recommendedName>
        <fullName evidence="2">ribonucleoside-diphosphate reductase</fullName>
        <ecNumber evidence="2">1.17.4.1</ecNumber>
    </recommendedName>
</protein>
<comment type="caution">
    <text evidence="7">The sequence shown here is derived from an EMBL/GenBank/DDBJ whole genome shotgun (WGS) entry which is preliminary data.</text>
</comment>
<keyword evidence="3" id="KW-0237">DNA synthesis</keyword>
<comment type="similarity">
    <text evidence="1">Belongs to the ribonucleoside diphosphate reductase class-2 family.</text>
</comment>
<evidence type="ECO:0000313" key="7">
    <source>
        <dbReference type="EMBL" id="TCL43826.1"/>
    </source>
</evidence>
<keyword evidence="4" id="KW-0547">Nucleotide-binding</keyword>
<dbReference type="GO" id="GO:0000166">
    <property type="term" value="F:nucleotide binding"/>
    <property type="evidence" value="ECO:0007669"/>
    <property type="project" value="UniProtKB-KW"/>
</dbReference>
<feature type="domain" description="TSCPD" evidence="6">
    <location>
        <begin position="7"/>
        <end position="82"/>
    </location>
</feature>
<dbReference type="RefSeq" id="WP_132084390.1">
    <property type="nucleotide sequence ID" value="NZ_JADNAH010000053.1"/>
</dbReference>
<dbReference type="AlphaFoldDB" id="A0A9X8UJR1"/>
<dbReference type="GO" id="GO:0071897">
    <property type="term" value="P:DNA biosynthetic process"/>
    <property type="evidence" value="ECO:0007669"/>
    <property type="project" value="UniProtKB-KW"/>
</dbReference>
<name>A0A9X8UJR1_9FIRM</name>
<evidence type="ECO:0000259" key="6">
    <source>
        <dbReference type="Pfam" id="PF12637"/>
    </source>
</evidence>
<comment type="catalytic activity">
    <reaction evidence="5">
        <text>a 2'-deoxyribonucleoside 5'-diphosphate + [thioredoxin]-disulfide + H2O = a ribonucleoside 5'-diphosphate + [thioredoxin]-dithiol</text>
        <dbReference type="Rhea" id="RHEA:23252"/>
        <dbReference type="Rhea" id="RHEA-COMP:10698"/>
        <dbReference type="Rhea" id="RHEA-COMP:10700"/>
        <dbReference type="ChEBI" id="CHEBI:15377"/>
        <dbReference type="ChEBI" id="CHEBI:29950"/>
        <dbReference type="ChEBI" id="CHEBI:50058"/>
        <dbReference type="ChEBI" id="CHEBI:57930"/>
        <dbReference type="ChEBI" id="CHEBI:73316"/>
        <dbReference type="EC" id="1.17.4.1"/>
    </reaction>
</comment>
<evidence type="ECO:0000256" key="1">
    <source>
        <dbReference type="ARBA" id="ARBA00007405"/>
    </source>
</evidence>
<dbReference type="Proteomes" id="UP000294682">
    <property type="component" value="Unassembled WGS sequence"/>
</dbReference>
<evidence type="ECO:0000256" key="4">
    <source>
        <dbReference type="ARBA" id="ARBA00022741"/>
    </source>
</evidence>
<dbReference type="GO" id="GO:0004748">
    <property type="term" value="F:ribonucleoside-diphosphate reductase activity, thioredoxin disulfide as acceptor"/>
    <property type="evidence" value="ECO:0007669"/>
    <property type="project" value="UniProtKB-EC"/>
</dbReference>
<dbReference type="EC" id="1.17.4.1" evidence="2"/>
<dbReference type="EMBL" id="SLUK01000004">
    <property type="protein sequence ID" value="TCL43826.1"/>
    <property type="molecule type" value="Genomic_DNA"/>
</dbReference>
<dbReference type="Pfam" id="PF12637">
    <property type="entry name" value="TSCPD"/>
    <property type="match status" value="1"/>
</dbReference>
<evidence type="ECO:0000256" key="5">
    <source>
        <dbReference type="ARBA" id="ARBA00047754"/>
    </source>
</evidence>
<gene>
    <name evidence="7" type="ORF">EDD78_104165</name>
</gene>
<sequence length="85" mass="9277">MTTHIYRTRGTCSRSISVTLDDDMTVRDVQFVGGCHGNLQGVSKLVEGRKAQEVIKLLEGIRCGDKPTSCPDQLSKALQEALAKN</sequence>
<dbReference type="InterPro" id="IPR024434">
    <property type="entry name" value="TSCPD_dom"/>
</dbReference>
<evidence type="ECO:0000313" key="8">
    <source>
        <dbReference type="Proteomes" id="UP000294682"/>
    </source>
</evidence>
<dbReference type="NCBIfam" id="TIGR03905">
    <property type="entry name" value="TIGR03905_4_Cys"/>
    <property type="match status" value="1"/>
</dbReference>
<dbReference type="InterPro" id="IPR023806">
    <property type="entry name" value="CHP03905"/>
</dbReference>
<accession>A0A9X8UJR1</accession>